<feature type="domain" description="GIY-YIG" evidence="10">
    <location>
        <begin position="13"/>
        <end position="92"/>
    </location>
</feature>
<protein>
    <recommendedName>
        <fullName evidence="7">UvrABC system protein C</fullName>
        <shortName evidence="7">Protein UvrC</shortName>
    </recommendedName>
    <alternativeName>
        <fullName evidence="7">Excinuclease ABC subunit C</fullName>
    </alternativeName>
</protein>
<dbReference type="Gene3D" id="3.40.1440.10">
    <property type="entry name" value="GIY-YIG endonuclease"/>
    <property type="match status" value="1"/>
</dbReference>
<keyword evidence="6 7" id="KW-0742">SOS response</keyword>
<feature type="domain" description="UvrC family homology region profile" evidence="11">
    <location>
        <begin position="268"/>
        <end position="469"/>
    </location>
</feature>
<dbReference type="PANTHER" id="PTHR30562">
    <property type="entry name" value="UVRC/OXIDOREDUCTASE"/>
    <property type="match status" value="1"/>
</dbReference>
<evidence type="ECO:0000256" key="3">
    <source>
        <dbReference type="ARBA" id="ARBA00022769"/>
    </source>
</evidence>
<dbReference type="InterPro" id="IPR050066">
    <property type="entry name" value="UvrABC_protein_C"/>
</dbReference>
<dbReference type="NCBIfam" id="TIGR00194">
    <property type="entry name" value="uvrC"/>
    <property type="match status" value="1"/>
</dbReference>
<keyword evidence="2 7" id="KW-0227">DNA damage</keyword>
<evidence type="ECO:0000256" key="1">
    <source>
        <dbReference type="ARBA" id="ARBA00022490"/>
    </source>
</evidence>
<dbReference type="PANTHER" id="PTHR30562:SF1">
    <property type="entry name" value="UVRABC SYSTEM PROTEIN C"/>
    <property type="match status" value="1"/>
</dbReference>
<evidence type="ECO:0000256" key="6">
    <source>
        <dbReference type="ARBA" id="ARBA00023236"/>
    </source>
</evidence>
<keyword evidence="4 7" id="KW-0267">Excision nuclease</keyword>
<evidence type="ECO:0000256" key="5">
    <source>
        <dbReference type="ARBA" id="ARBA00023204"/>
    </source>
</evidence>
<dbReference type="Pfam" id="PF22920">
    <property type="entry name" value="UvrC_RNaseH"/>
    <property type="match status" value="1"/>
</dbReference>
<comment type="similarity">
    <text evidence="7">Belongs to the UvrC family.</text>
</comment>
<evidence type="ECO:0000259" key="11">
    <source>
        <dbReference type="PROSITE" id="PS50165"/>
    </source>
</evidence>
<feature type="region of interest" description="Disordered" evidence="8">
    <location>
        <begin position="609"/>
        <end position="648"/>
    </location>
</feature>
<dbReference type="SMART" id="SM00465">
    <property type="entry name" value="GIYc"/>
    <property type="match status" value="1"/>
</dbReference>
<gene>
    <name evidence="7 12" type="primary">uvrC</name>
    <name evidence="12" type="ORF">FI836_01745</name>
</gene>
<dbReference type="SUPFAM" id="SSF46600">
    <property type="entry name" value="C-terminal UvrC-binding domain of UvrB"/>
    <property type="match status" value="1"/>
</dbReference>
<dbReference type="SUPFAM" id="SSF47781">
    <property type="entry name" value="RuvA domain 2-like"/>
    <property type="match status" value="1"/>
</dbReference>
<dbReference type="InterPro" id="IPR001162">
    <property type="entry name" value="UvrC_RNase_H_dom"/>
</dbReference>
<evidence type="ECO:0000256" key="8">
    <source>
        <dbReference type="SAM" id="MobiDB-lite"/>
    </source>
</evidence>
<comment type="subunit">
    <text evidence="7">Interacts with UvrB in an incision complex.</text>
</comment>
<dbReference type="InterPro" id="IPR036876">
    <property type="entry name" value="UVR_dom_sf"/>
</dbReference>
<feature type="compositionally biased region" description="Low complexity" evidence="8">
    <location>
        <begin position="610"/>
        <end position="620"/>
    </location>
</feature>
<evidence type="ECO:0000256" key="2">
    <source>
        <dbReference type="ARBA" id="ARBA00022763"/>
    </source>
</evidence>
<dbReference type="PROSITE" id="PS50165">
    <property type="entry name" value="UVRC"/>
    <property type="match status" value="1"/>
</dbReference>
<sequence>MRVKDFTPKLIPTSPGVYLMKDSSGEVLYIGKAKNLRNRISTYFRKQGDSRERIPFLMKKTTDIETILVSNETEAFLLENNLIKKYHPKYNVLLKDDKTFFCLAISLTHLWPKIDVIRTKAVTSSKKQIIFGPYVSAEACRTLLEVISQWFPLRTCSNREFASRKRPCILYEMKRCLAPCVNLCSHEEYEQTLEKAILFLKGQVSEVVQDLEKSIEKASKEQKFEQAGMYYRTLQLIQQAMVKQHVEKFHFQNIDAIGLYRKYQKTVITILTIRSGKLLGARHFPFSENAQEDADLLASFILQYYTSQPQTPKEILTPIPLNIPDLPCLLNKDTPPQLRSPKTGYGRELLNLAKNNAQVHAETTIQSSALPYEELKKILKSSDYPYRIECYDNAHLQGSHAVGVYIVYENDALSPKDYRTFSISSSAYNDLAAFREVLSRRFTSLTSSIPDMILIDGGRTQYAQAKKTLKELNLTGIQVVSIAKEAGSHSSSLKKEKLFCDTFPQGVLLPPTSKLLQFFQKLRDEAHRFAISRHRKKRHKDFLLPKEKIPGIGEIKRKRLLQKFKSWEQVMKASQGELEAIPGLTKKDIQHLLAKQAEDTYLEDGKVDYSSTSSFISSKKSSAEGRSATHNSSISSSDSDSDSERSLG</sequence>
<evidence type="ECO:0000259" key="10">
    <source>
        <dbReference type="PROSITE" id="PS50164"/>
    </source>
</evidence>
<evidence type="ECO:0000313" key="13">
    <source>
        <dbReference type="Proteomes" id="UP000320536"/>
    </source>
</evidence>
<reference evidence="12 13" key="1">
    <citation type="journal article" date="2020" name="Data Brief">
        <title>Data of de novo genome assembly of the Chlamydia psittaci strain isolated from the livestock in Volga Region, Russian Federation.</title>
        <authorList>
            <person name="Feodorova V.A."/>
            <person name="Zaitsev S.S."/>
            <person name="Khizhnyakova M.A."/>
            <person name="Saltykov Y.V."/>
            <person name="Evstifeev V.V."/>
            <person name="Khusainov F.M."/>
            <person name="Yakovlev S.I."/>
            <person name="Larionova O.S."/>
            <person name="Motin V.L."/>
        </authorList>
    </citation>
    <scope>NUCLEOTIDE SEQUENCE [LARGE SCALE GENOMIC DNA]</scope>
    <source>
        <strain evidence="12 13">Rostinovo-70</strain>
    </source>
</reference>
<dbReference type="InterPro" id="IPR001943">
    <property type="entry name" value="UVR_dom"/>
</dbReference>
<dbReference type="InterPro" id="IPR010994">
    <property type="entry name" value="RuvA_2-like"/>
</dbReference>
<feature type="domain" description="UVR" evidence="9">
    <location>
        <begin position="205"/>
        <end position="240"/>
    </location>
</feature>
<dbReference type="EMBL" id="CP041038">
    <property type="protein sequence ID" value="QDE37034.1"/>
    <property type="molecule type" value="Genomic_DNA"/>
</dbReference>
<dbReference type="Proteomes" id="UP000320536">
    <property type="component" value="Chromosome"/>
</dbReference>
<name>A0ABX5VXQ4_9CHLA</name>
<dbReference type="InterPro" id="IPR004791">
    <property type="entry name" value="UvrC"/>
</dbReference>
<dbReference type="Gene3D" id="3.30.420.340">
    <property type="entry name" value="UvrC, RNAse H endonuclease domain"/>
    <property type="match status" value="1"/>
</dbReference>
<keyword evidence="5 7" id="KW-0234">DNA repair</keyword>
<keyword evidence="1 7" id="KW-0963">Cytoplasm</keyword>
<evidence type="ECO:0000313" key="12">
    <source>
        <dbReference type="EMBL" id="QDE37034.1"/>
    </source>
</evidence>
<evidence type="ECO:0000256" key="7">
    <source>
        <dbReference type="HAMAP-Rule" id="MF_00203"/>
    </source>
</evidence>
<dbReference type="Pfam" id="PF08459">
    <property type="entry name" value="UvrC_RNaseH_dom"/>
    <property type="match status" value="1"/>
</dbReference>
<dbReference type="Pfam" id="PF01541">
    <property type="entry name" value="GIY-YIG"/>
    <property type="match status" value="1"/>
</dbReference>
<keyword evidence="13" id="KW-1185">Reference proteome</keyword>
<keyword evidence="3 7" id="KW-0228">DNA excision</keyword>
<dbReference type="InterPro" id="IPR038476">
    <property type="entry name" value="UvrC_RNase_H_dom_sf"/>
</dbReference>
<dbReference type="InterPro" id="IPR000305">
    <property type="entry name" value="GIY-YIG_endonuc"/>
</dbReference>
<dbReference type="CDD" id="cd10434">
    <property type="entry name" value="GIY-YIG_UvrC_Cho"/>
    <property type="match status" value="1"/>
</dbReference>
<dbReference type="PROSITE" id="PS50164">
    <property type="entry name" value="GIY_YIG"/>
    <property type="match status" value="1"/>
</dbReference>
<proteinExistence type="inferred from homology"/>
<evidence type="ECO:0000259" key="9">
    <source>
        <dbReference type="PROSITE" id="PS50151"/>
    </source>
</evidence>
<dbReference type="SUPFAM" id="SSF82771">
    <property type="entry name" value="GIY-YIG endonuclease"/>
    <property type="match status" value="1"/>
</dbReference>
<dbReference type="HAMAP" id="MF_00203">
    <property type="entry name" value="UvrC"/>
    <property type="match status" value="1"/>
</dbReference>
<dbReference type="PROSITE" id="PS50151">
    <property type="entry name" value="UVR"/>
    <property type="match status" value="1"/>
</dbReference>
<dbReference type="InterPro" id="IPR035901">
    <property type="entry name" value="GIY-YIG_endonuc_sf"/>
</dbReference>
<evidence type="ECO:0000256" key="4">
    <source>
        <dbReference type="ARBA" id="ARBA00022881"/>
    </source>
</evidence>
<dbReference type="Gene3D" id="1.10.150.20">
    <property type="entry name" value="5' to 3' exonuclease, C-terminal subdomain"/>
    <property type="match status" value="1"/>
</dbReference>
<organism evidence="12 13">
    <name type="scientific">Chlamydophila parapsittaci</name>
    <dbReference type="NCBI Taxonomy" id="344886"/>
    <lineage>
        <taxon>Bacteria</taxon>
        <taxon>Pseudomonadati</taxon>
        <taxon>Chlamydiota</taxon>
        <taxon>Chlamydiia</taxon>
        <taxon>Chlamydiales</taxon>
        <taxon>Chlamydiaceae</taxon>
        <taxon>Chlamydia/Chlamydophila group</taxon>
        <taxon>Chlamydia</taxon>
    </lineage>
</organism>
<dbReference type="InterPro" id="IPR047296">
    <property type="entry name" value="GIY-YIG_UvrC_Cho"/>
</dbReference>
<comment type="function">
    <text evidence="7">The UvrABC repair system catalyzes the recognition and processing of DNA lesions. UvrC both incises the 5' and 3' sides of the lesion. The N-terminal half is responsible for the 3' incision and the C-terminal half is responsible for the 5' incision.</text>
</comment>
<accession>A0ABX5VXQ4</accession>
<comment type="subcellular location">
    <subcellularLocation>
        <location evidence="7">Cytoplasm</location>
    </subcellularLocation>
</comment>